<dbReference type="Proteomes" id="UP001519460">
    <property type="component" value="Unassembled WGS sequence"/>
</dbReference>
<keyword evidence="2" id="KW-1185">Reference proteome</keyword>
<name>A0ABD0L3W4_9CAEN</name>
<dbReference type="AlphaFoldDB" id="A0ABD0L3W4"/>
<evidence type="ECO:0000313" key="1">
    <source>
        <dbReference type="EMBL" id="KAK7493810.1"/>
    </source>
</evidence>
<organism evidence="1 2">
    <name type="scientific">Batillaria attramentaria</name>
    <dbReference type="NCBI Taxonomy" id="370345"/>
    <lineage>
        <taxon>Eukaryota</taxon>
        <taxon>Metazoa</taxon>
        <taxon>Spiralia</taxon>
        <taxon>Lophotrochozoa</taxon>
        <taxon>Mollusca</taxon>
        <taxon>Gastropoda</taxon>
        <taxon>Caenogastropoda</taxon>
        <taxon>Sorbeoconcha</taxon>
        <taxon>Cerithioidea</taxon>
        <taxon>Batillariidae</taxon>
        <taxon>Batillaria</taxon>
    </lineage>
</organism>
<sequence length="112" mass="12594">MIKFQVIPENSWLPAHFIPAKDRQRSQDLLIHSGTNHTTSGTLYTRWACFRSPYDKVHLHTNRTKGRSVTACVLPTTETENTIRLQRVPPCLSPCYPGQALLLASSSSAMSR</sequence>
<proteinExistence type="predicted"/>
<dbReference type="EMBL" id="JACVVK020000089">
    <property type="protein sequence ID" value="KAK7493810.1"/>
    <property type="molecule type" value="Genomic_DNA"/>
</dbReference>
<gene>
    <name evidence="1" type="ORF">BaRGS_00014951</name>
</gene>
<protein>
    <submittedName>
        <fullName evidence="1">Uncharacterized protein</fullName>
    </submittedName>
</protein>
<comment type="caution">
    <text evidence="1">The sequence shown here is derived from an EMBL/GenBank/DDBJ whole genome shotgun (WGS) entry which is preliminary data.</text>
</comment>
<evidence type="ECO:0000313" key="2">
    <source>
        <dbReference type="Proteomes" id="UP001519460"/>
    </source>
</evidence>
<reference evidence="1 2" key="1">
    <citation type="journal article" date="2023" name="Sci. Data">
        <title>Genome assembly of the Korean intertidal mud-creeper Batillaria attramentaria.</title>
        <authorList>
            <person name="Patra A.K."/>
            <person name="Ho P.T."/>
            <person name="Jun S."/>
            <person name="Lee S.J."/>
            <person name="Kim Y."/>
            <person name="Won Y.J."/>
        </authorList>
    </citation>
    <scope>NUCLEOTIDE SEQUENCE [LARGE SCALE GENOMIC DNA]</scope>
    <source>
        <strain evidence="1">Wonlab-2016</strain>
    </source>
</reference>
<accession>A0ABD0L3W4</accession>